<evidence type="ECO:0000313" key="3">
    <source>
        <dbReference type="Proteomes" id="UP001138661"/>
    </source>
</evidence>
<reference evidence="2" key="1">
    <citation type="submission" date="2021-07" db="EMBL/GenBank/DDBJ databases">
        <title>Roseobacter insulae sp. nov., isolated from a tidal flat.</title>
        <authorList>
            <person name="Park S."/>
            <person name="Yoon J.-H."/>
        </authorList>
    </citation>
    <scope>NUCLEOTIDE SEQUENCE</scope>
    <source>
        <strain evidence="2">YSTF-M11</strain>
    </source>
</reference>
<dbReference type="Pfam" id="PF17167">
    <property type="entry name" value="Glyco_hydro_94"/>
    <property type="match status" value="1"/>
</dbReference>
<dbReference type="EMBL" id="JAHXDN010000001">
    <property type="protein sequence ID" value="MBW4706191.1"/>
    <property type="molecule type" value="Genomic_DNA"/>
</dbReference>
<accession>A0A9X1FR12</accession>
<dbReference type="Proteomes" id="UP001138661">
    <property type="component" value="Unassembled WGS sequence"/>
</dbReference>
<feature type="domain" description="Glycosyl hydrolase 94 catalytic" evidence="1">
    <location>
        <begin position="20"/>
        <end position="112"/>
    </location>
</feature>
<evidence type="ECO:0000313" key="2">
    <source>
        <dbReference type="EMBL" id="MBW4706191.1"/>
    </source>
</evidence>
<dbReference type="PANTHER" id="PTHR37469:SF2">
    <property type="entry name" value="CELLOBIONIC ACID PHOSPHORYLASE"/>
    <property type="match status" value="1"/>
</dbReference>
<comment type="caution">
    <text evidence="2">The sequence shown here is derived from an EMBL/GenBank/DDBJ whole genome shotgun (WGS) entry which is preliminary data.</text>
</comment>
<protein>
    <recommendedName>
        <fullName evidence="1">Glycosyl hydrolase 94 catalytic domain-containing protein</fullName>
    </recommendedName>
</protein>
<gene>
    <name evidence="2" type="ORF">KX928_00160</name>
</gene>
<sequence length="113" mass="12146">MATGSPTGAACHGWLCARLAPPFDKTDRDPGYIQAYPPGIRENGGQYTHAATWLGMAYVAVGDGDRAYQVFDLINPVRRTADRDAADHYRREPYVLAGDVSGTGSRTGQGGWS</sequence>
<keyword evidence="3" id="KW-1185">Reference proteome</keyword>
<name>A0A9X1FR12_9RHOB</name>
<evidence type="ECO:0000259" key="1">
    <source>
        <dbReference type="Pfam" id="PF17167"/>
    </source>
</evidence>
<dbReference type="RefSeq" id="WP_219497619.1">
    <property type="nucleotide sequence ID" value="NZ_JAHXDN010000001.1"/>
</dbReference>
<dbReference type="InterPro" id="IPR033432">
    <property type="entry name" value="GH94_catalytic"/>
</dbReference>
<proteinExistence type="predicted"/>
<organism evidence="2 3">
    <name type="scientific">Roseobacter insulae</name>
    <dbReference type="NCBI Taxonomy" id="2859783"/>
    <lineage>
        <taxon>Bacteria</taxon>
        <taxon>Pseudomonadati</taxon>
        <taxon>Pseudomonadota</taxon>
        <taxon>Alphaproteobacteria</taxon>
        <taxon>Rhodobacterales</taxon>
        <taxon>Roseobacteraceae</taxon>
        <taxon>Roseobacter</taxon>
    </lineage>
</organism>
<dbReference type="PANTHER" id="PTHR37469">
    <property type="entry name" value="CELLOBIONIC ACID PHOSPHORYLASE-RELATED"/>
    <property type="match status" value="1"/>
</dbReference>
<dbReference type="InterPro" id="IPR052047">
    <property type="entry name" value="GH94_Enzymes"/>
</dbReference>
<dbReference type="AlphaFoldDB" id="A0A9X1FR12"/>